<dbReference type="Proteomes" id="UP000793456">
    <property type="component" value="Chromosome V"/>
</dbReference>
<proteinExistence type="predicted"/>
<dbReference type="EMBL" id="CM011678">
    <property type="protein sequence ID" value="TMS19017.1"/>
    <property type="molecule type" value="Genomic_DNA"/>
</dbReference>
<protein>
    <submittedName>
        <fullName evidence="1">Uncharacterized protein</fullName>
    </submittedName>
</protein>
<gene>
    <name evidence="1" type="ORF">E3U43_003338</name>
</gene>
<evidence type="ECO:0000313" key="2">
    <source>
        <dbReference type="Proteomes" id="UP000793456"/>
    </source>
</evidence>
<name>A0ACD3RI49_LARCR</name>
<keyword evidence="2" id="KW-1185">Reference proteome</keyword>
<reference evidence="1" key="1">
    <citation type="submission" date="2018-11" db="EMBL/GenBank/DDBJ databases">
        <title>The sequence and de novo assembly of Larimichthys crocea genome using PacBio and Hi-C technologies.</title>
        <authorList>
            <person name="Xu P."/>
            <person name="Chen B."/>
            <person name="Zhou Z."/>
            <person name="Ke Q."/>
            <person name="Wu Y."/>
            <person name="Bai H."/>
            <person name="Pu F."/>
        </authorList>
    </citation>
    <scope>NUCLEOTIDE SEQUENCE</scope>
    <source>
        <tissue evidence="1">Muscle</tissue>
    </source>
</reference>
<accession>A0ACD3RI49</accession>
<evidence type="ECO:0000313" key="1">
    <source>
        <dbReference type="EMBL" id="TMS19017.1"/>
    </source>
</evidence>
<comment type="caution">
    <text evidence="1">The sequence shown here is derived from an EMBL/GenBank/DDBJ whole genome shotgun (WGS) entry which is preliminary data.</text>
</comment>
<sequence>MLVILALWTSKSLQQPTFCLIVSLAVADFMVGSMAIPLAVLVDGRVRTSFYGCLFISCTIILLTLVSVLSLVAIAVDRFLRVYIPLRYKSTVTRRHSLIVVAACWIVAIPLSFAPMLGWLTLQASVWTKLHPVSQAAKGWDFWSEVRSSHAAGDPPVPSLRQGCSAQPVQHRHPGAHRSMFLQGYEAALSTSSSPWLYVLLATSLAHVFGAVMLPGVWIGLVYYCCHKLYASFVREKLQTDMQDIPANYLSKPDDFFWVAEAEIDGRAQIMGMVAVVAKQSGKEKHAELFRMIISPSCRRMGLGLRLAQTVVDFCKERGISEVTLETSSTQTAAVALYKKLGVQPSPDTHRNTGSLLDCYAG</sequence>
<organism evidence="1 2">
    <name type="scientific">Larimichthys crocea</name>
    <name type="common">Large yellow croaker</name>
    <name type="synonym">Pseudosciaena crocea</name>
    <dbReference type="NCBI Taxonomy" id="215358"/>
    <lineage>
        <taxon>Eukaryota</taxon>
        <taxon>Metazoa</taxon>
        <taxon>Chordata</taxon>
        <taxon>Craniata</taxon>
        <taxon>Vertebrata</taxon>
        <taxon>Euteleostomi</taxon>
        <taxon>Actinopterygii</taxon>
        <taxon>Neopterygii</taxon>
        <taxon>Teleostei</taxon>
        <taxon>Neoteleostei</taxon>
        <taxon>Acanthomorphata</taxon>
        <taxon>Eupercaria</taxon>
        <taxon>Sciaenidae</taxon>
        <taxon>Larimichthys</taxon>
    </lineage>
</organism>